<comment type="subcellular location">
    <subcellularLocation>
        <location evidence="1">Mitochondrion</location>
    </subcellularLocation>
</comment>
<protein>
    <recommendedName>
        <fullName evidence="7">Large ribosomal subunit protein mL54</fullName>
    </recommendedName>
</protein>
<evidence type="ECO:0000256" key="6">
    <source>
        <dbReference type="ARBA" id="ARBA00033752"/>
    </source>
</evidence>
<evidence type="ECO:0000256" key="1">
    <source>
        <dbReference type="ARBA" id="ARBA00004173"/>
    </source>
</evidence>
<gene>
    <name evidence="9" type="ORF">ASPZODRAFT_165122</name>
</gene>
<dbReference type="Proteomes" id="UP000184188">
    <property type="component" value="Unassembled WGS sequence"/>
</dbReference>
<name>A0A1L9SLZ4_9EURO</name>
<keyword evidence="4" id="KW-0496">Mitochondrion</keyword>
<dbReference type="PANTHER" id="PTHR28595">
    <property type="entry name" value="39S RIBOSOMAL PROTEIN L54, MITOCHONDRIAL"/>
    <property type="match status" value="1"/>
</dbReference>
<reference evidence="10" key="1">
    <citation type="journal article" date="2017" name="Genome Biol.">
        <title>Comparative genomics reveals high biological diversity and specific adaptations in the industrially and medically important fungal genus Aspergillus.</title>
        <authorList>
            <person name="de Vries R.P."/>
            <person name="Riley R."/>
            <person name="Wiebenga A."/>
            <person name="Aguilar-Osorio G."/>
            <person name="Amillis S."/>
            <person name="Uchima C.A."/>
            <person name="Anderluh G."/>
            <person name="Asadollahi M."/>
            <person name="Askin M."/>
            <person name="Barry K."/>
            <person name="Battaglia E."/>
            <person name="Bayram O."/>
            <person name="Benocci T."/>
            <person name="Braus-Stromeyer S.A."/>
            <person name="Caldana C."/>
            <person name="Canovas D."/>
            <person name="Cerqueira G.C."/>
            <person name="Chen F."/>
            <person name="Chen W."/>
            <person name="Choi C."/>
            <person name="Clum A."/>
            <person name="Dos Santos R.A."/>
            <person name="Damasio A.R."/>
            <person name="Diallinas G."/>
            <person name="Emri T."/>
            <person name="Fekete E."/>
            <person name="Flipphi M."/>
            <person name="Freyberg S."/>
            <person name="Gallo A."/>
            <person name="Gournas C."/>
            <person name="Habgood R."/>
            <person name="Hainaut M."/>
            <person name="Harispe M.L."/>
            <person name="Henrissat B."/>
            <person name="Hilden K.S."/>
            <person name="Hope R."/>
            <person name="Hossain A."/>
            <person name="Karabika E."/>
            <person name="Karaffa L."/>
            <person name="Karanyi Z."/>
            <person name="Krasevec N."/>
            <person name="Kuo A."/>
            <person name="Kusch H."/>
            <person name="LaButti K."/>
            <person name="Lagendijk E.L."/>
            <person name="Lapidus A."/>
            <person name="Levasseur A."/>
            <person name="Lindquist E."/>
            <person name="Lipzen A."/>
            <person name="Logrieco A.F."/>
            <person name="MacCabe A."/>
            <person name="Maekelae M.R."/>
            <person name="Malavazi I."/>
            <person name="Melin P."/>
            <person name="Meyer V."/>
            <person name="Mielnichuk N."/>
            <person name="Miskei M."/>
            <person name="Molnar A.P."/>
            <person name="Mule G."/>
            <person name="Ngan C.Y."/>
            <person name="Orejas M."/>
            <person name="Orosz E."/>
            <person name="Ouedraogo J.P."/>
            <person name="Overkamp K.M."/>
            <person name="Park H.-S."/>
            <person name="Perrone G."/>
            <person name="Piumi F."/>
            <person name="Punt P.J."/>
            <person name="Ram A.F."/>
            <person name="Ramon A."/>
            <person name="Rauscher S."/>
            <person name="Record E."/>
            <person name="Riano-Pachon D.M."/>
            <person name="Robert V."/>
            <person name="Roehrig J."/>
            <person name="Ruller R."/>
            <person name="Salamov A."/>
            <person name="Salih N.S."/>
            <person name="Samson R.A."/>
            <person name="Sandor E."/>
            <person name="Sanguinetti M."/>
            <person name="Schuetze T."/>
            <person name="Sepcic K."/>
            <person name="Shelest E."/>
            <person name="Sherlock G."/>
            <person name="Sophianopoulou V."/>
            <person name="Squina F.M."/>
            <person name="Sun H."/>
            <person name="Susca A."/>
            <person name="Todd R.B."/>
            <person name="Tsang A."/>
            <person name="Unkles S.E."/>
            <person name="van de Wiele N."/>
            <person name="van Rossen-Uffink D."/>
            <person name="Oliveira J.V."/>
            <person name="Vesth T.C."/>
            <person name="Visser J."/>
            <person name="Yu J.-H."/>
            <person name="Zhou M."/>
            <person name="Andersen M.R."/>
            <person name="Archer D.B."/>
            <person name="Baker S.E."/>
            <person name="Benoit I."/>
            <person name="Brakhage A.A."/>
            <person name="Braus G.H."/>
            <person name="Fischer R."/>
            <person name="Frisvad J.C."/>
            <person name="Goldman G.H."/>
            <person name="Houbraken J."/>
            <person name="Oakley B."/>
            <person name="Pocsi I."/>
            <person name="Scazzocchio C."/>
            <person name="Seiboth B."/>
            <person name="vanKuyk P.A."/>
            <person name="Wortman J."/>
            <person name="Dyer P.S."/>
            <person name="Grigoriev I.V."/>
        </authorList>
    </citation>
    <scope>NUCLEOTIDE SEQUENCE [LARGE SCALE GENOMIC DNA]</scope>
    <source>
        <strain evidence="10">CBS 506.65</strain>
    </source>
</reference>
<evidence type="ECO:0000256" key="3">
    <source>
        <dbReference type="ARBA" id="ARBA00022980"/>
    </source>
</evidence>
<evidence type="ECO:0000256" key="7">
    <source>
        <dbReference type="ARBA" id="ARBA00035179"/>
    </source>
</evidence>
<keyword evidence="2" id="KW-0809">Transit peptide</keyword>
<evidence type="ECO:0000256" key="8">
    <source>
        <dbReference type="SAM" id="MobiDB-lite"/>
    </source>
</evidence>
<evidence type="ECO:0000256" key="5">
    <source>
        <dbReference type="ARBA" id="ARBA00023274"/>
    </source>
</evidence>
<dbReference type="GeneID" id="34613160"/>
<comment type="similarity">
    <text evidence="6">Belongs to the mitochondrion-specific ribosomal protein mL54 family.</text>
</comment>
<dbReference type="VEuPathDB" id="FungiDB:ASPZODRAFT_165122"/>
<keyword evidence="10" id="KW-1185">Reference proteome</keyword>
<evidence type="ECO:0000313" key="10">
    <source>
        <dbReference type="Proteomes" id="UP000184188"/>
    </source>
</evidence>
<dbReference type="InterPro" id="IPR013870">
    <property type="entry name" value="Ribosomal_mL54"/>
</dbReference>
<keyword evidence="3" id="KW-0689">Ribosomal protein</keyword>
<accession>A0A1L9SLZ4</accession>
<evidence type="ECO:0000256" key="4">
    <source>
        <dbReference type="ARBA" id="ARBA00023128"/>
    </source>
</evidence>
<dbReference type="EMBL" id="KV878339">
    <property type="protein sequence ID" value="OJJ48208.1"/>
    <property type="molecule type" value="Genomic_DNA"/>
</dbReference>
<feature type="region of interest" description="Disordered" evidence="8">
    <location>
        <begin position="48"/>
        <end position="69"/>
    </location>
</feature>
<dbReference type="RefSeq" id="XP_022582718.1">
    <property type="nucleotide sequence ID" value="XM_022726696.1"/>
</dbReference>
<dbReference type="STRING" id="1073090.A0A1L9SLZ4"/>
<dbReference type="PANTHER" id="PTHR28595:SF1">
    <property type="entry name" value="LARGE RIBOSOMAL SUBUNIT PROTEIN ML54"/>
    <property type="match status" value="1"/>
</dbReference>
<dbReference type="GO" id="GO:0005762">
    <property type="term" value="C:mitochondrial large ribosomal subunit"/>
    <property type="evidence" value="ECO:0007669"/>
    <property type="project" value="TreeGrafter"/>
</dbReference>
<sequence>MICNRCRTSILSRLQPAVRASSRLQLRSYSAPPTPRQPVVGGITIPSAIATPGASQQPPSSTPEGVSASGIPAEEVPAAVERPVSICPAGTKLNGLNYFKNKPDVLALEDSEYPEWLWELLDDASKKAKLTEGEIDPNTLNKKQRKRYERKLEAMKSDLPPPIPVHHYATDIIPDRTASPVAQAFQSLEKRAEITKGARAARRKSIREDNFLRGL</sequence>
<organism evidence="9 10">
    <name type="scientific">Penicilliopsis zonata CBS 506.65</name>
    <dbReference type="NCBI Taxonomy" id="1073090"/>
    <lineage>
        <taxon>Eukaryota</taxon>
        <taxon>Fungi</taxon>
        <taxon>Dikarya</taxon>
        <taxon>Ascomycota</taxon>
        <taxon>Pezizomycotina</taxon>
        <taxon>Eurotiomycetes</taxon>
        <taxon>Eurotiomycetidae</taxon>
        <taxon>Eurotiales</taxon>
        <taxon>Aspergillaceae</taxon>
        <taxon>Penicilliopsis</taxon>
    </lineage>
</organism>
<keyword evidence="5" id="KW-0687">Ribonucleoprotein</keyword>
<evidence type="ECO:0000256" key="2">
    <source>
        <dbReference type="ARBA" id="ARBA00022946"/>
    </source>
</evidence>
<dbReference type="GO" id="GO:0003735">
    <property type="term" value="F:structural constituent of ribosome"/>
    <property type="evidence" value="ECO:0007669"/>
    <property type="project" value="TreeGrafter"/>
</dbReference>
<dbReference type="AlphaFoldDB" id="A0A1L9SLZ4"/>
<dbReference type="OrthoDB" id="10252718at2759"/>
<proteinExistence type="inferred from homology"/>
<dbReference type="Pfam" id="PF08561">
    <property type="entry name" value="Ribosomal_L37"/>
    <property type="match status" value="1"/>
</dbReference>
<evidence type="ECO:0000313" key="9">
    <source>
        <dbReference type="EMBL" id="OJJ48208.1"/>
    </source>
</evidence>
<feature type="compositionally biased region" description="Polar residues" evidence="8">
    <location>
        <begin position="53"/>
        <end position="64"/>
    </location>
</feature>